<evidence type="ECO:0000256" key="1">
    <source>
        <dbReference type="ARBA" id="ARBA00010088"/>
    </source>
</evidence>
<organism evidence="6 7">
    <name type="scientific">Akanthomyces lecanii RCEF 1005</name>
    <dbReference type="NCBI Taxonomy" id="1081108"/>
    <lineage>
        <taxon>Eukaryota</taxon>
        <taxon>Fungi</taxon>
        <taxon>Dikarya</taxon>
        <taxon>Ascomycota</taxon>
        <taxon>Pezizomycotina</taxon>
        <taxon>Sordariomycetes</taxon>
        <taxon>Hypocreomycetidae</taxon>
        <taxon>Hypocreales</taxon>
        <taxon>Cordycipitaceae</taxon>
        <taxon>Akanthomyces</taxon>
        <taxon>Cordyceps confragosa</taxon>
    </lineage>
</organism>
<evidence type="ECO:0000259" key="5">
    <source>
        <dbReference type="Pfam" id="PF08386"/>
    </source>
</evidence>
<dbReference type="InterPro" id="IPR051601">
    <property type="entry name" value="Serine_prot/Carboxylest_S33"/>
</dbReference>
<keyword evidence="7" id="KW-1185">Reference proteome</keyword>
<name>A0A162K9J7_CORDF</name>
<dbReference type="SUPFAM" id="SSF53474">
    <property type="entry name" value="alpha/beta-Hydrolases"/>
    <property type="match status" value="1"/>
</dbReference>
<evidence type="ECO:0000259" key="4">
    <source>
        <dbReference type="Pfam" id="PF00561"/>
    </source>
</evidence>
<proteinExistence type="inferred from homology"/>
<dbReference type="PANTHER" id="PTHR43248:SF25">
    <property type="entry name" value="AB HYDROLASE-1 DOMAIN-CONTAINING PROTEIN-RELATED"/>
    <property type="match status" value="1"/>
</dbReference>
<accession>A0A162K9J7</accession>
<keyword evidence="6" id="KW-0031">Aminopeptidase</keyword>
<dbReference type="EMBL" id="AZHF01000002">
    <property type="protein sequence ID" value="OAA79702.1"/>
    <property type="molecule type" value="Genomic_DNA"/>
</dbReference>
<dbReference type="PANTHER" id="PTHR43248">
    <property type="entry name" value="2-SUCCINYL-6-HYDROXY-2,4-CYCLOHEXADIENE-1-CARBOXYLATE SYNTHASE"/>
    <property type="match status" value="1"/>
</dbReference>
<dbReference type="Pfam" id="PF00561">
    <property type="entry name" value="Abhydrolase_1"/>
    <property type="match status" value="1"/>
</dbReference>
<feature type="domain" description="AB hydrolase-1" evidence="4">
    <location>
        <begin position="93"/>
        <end position="267"/>
    </location>
</feature>
<sequence length="563" mass="61030">MVSFKTSLSILGLAAYAQAAPTTSATNSSANFSNSSIEWTKCPSTVSGQSGLPVECAQYGVPLDYTDEKCNETTLLNLIRVPATKQPSLGSILLNYGGPGEEAVSTTAQSSFVLNMLSGGRYDLVSFDPRILRSGTTTTLPFTCFTSSFEQQRFVDNLSLAPHPEDREAIGHLWAAAANIGQACAQAQNKTGSLIGTAFAARDVVSIATALGEKDKVRFWGFSYGTTLGATLVSMFPEKIEGVILDGVQNPHEYYHADADFEEWAQSDQVFSAIFQYCAKNADQCALSRRGNSSAELEKSYWSLYESLRYNPLPAGTTVLDHYALNQIASNALYSPYSWPNFTAGVDMLMGPKKDYDMEFLADWTAQLQITDDTTARAAQQIIQSLAGIHCSDRVNRLSSLQEYMPVQQRLGNISRLMGPTEAPVAMICAQWQIDAKERYKGNFQVTPRKPVLLVGNSYDGHTPIVSARNVSSGFGGSIVLEVNGYGHASLGLPSKCTVQKYSDYWVNGTMPAPGTVCEVDYKPWSNISWPDVAKEIGWPVPGAQSAVSGSPSVVSRMIAARL</sequence>
<feature type="signal peptide" evidence="3">
    <location>
        <begin position="1"/>
        <end position="19"/>
    </location>
</feature>
<dbReference type="STRING" id="1081108.A0A162K9J7"/>
<keyword evidence="2" id="KW-0378">Hydrolase</keyword>
<comment type="similarity">
    <text evidence="1">Belongs to the peptidase S33 family.</text>
</comment>
<dbReference type="OrthoDB" id="425534at2759"/>
<gene>
    <name evidence="6" type="ORF">LEL_03188</name>
</gene>
<dbReference type="Proteomes" id="UP000076881">
    <property type="component" value="Unassembled WGS sequence"/>
</dbReference>
<evidence type="ECO:0000256" key="3">
    <source>
        <dbReference type="SAM" id="SignalP"/>
    </source>
</evidence>
<keyword evidence="6" id="KW-0645">Protease</keyword>
<dbReference type="InterPro" id="IPR013595">
    <property type="entry name" value="Pept_S33_TAP-like_C"/>
</dbReference>
<evidence type="ECO:0000313" key="7">
    <source>
        <dbReference type="Proteomes" id="UP000076881"/>
    </source>
</evidence>
<evidence type="ECO:0000313" key="6">
    <source>
        <dbReference type="EMBL" id="OAA79702.1"/>
    </source>
</evidence>
<dbReference type="GO" id="GO:0004177">
    <property type="term" value="F:aminopeptidase activity"/>
    <property type="evidence" value="ECO:0007669"/>
    <property type="project" value="UniProtKB-KW"/>
</dbReference>
<feature type="chain" id="PRO_5007836426" evidence="3">
    <location>
        <begin position="20"/>
        <end position="563"/>
    </location>
</feature>
<comment type="caution">
    <text evidence="6">The sequence shown here is derived from an EMBL/GenBank/DDBJ whole genome shotgun (WGS) entry which is preliminary data.</text>
</comment>
<dbReference type="AlphaFoldDB" id="A0A162K9J7"/>
<dbReference type="Gene3D" id="3.40.50.1820">
    <property type="entry name" value="alpha/beta hydrolase"/>
    <property type="match status" value="1"/>
</dbReference>
<protein>
    <submittedName>
        <fullName evidence="6">Peptidase S33 tripeptidyl aminopeptidase-lik</fullName>
    </submittedName>
</protein>
<dbReference type="InterPro" id="IPR029058">
    <property type="entry name" value="AB_hydrolase_fold"/>
</dbReference>
<dbReference type="InterPro" id="IPR000073">
    <property type="entry name" value="AB_hydrolase_1"/>
</dbReference>
<evidence type="ECO:0000256" key="2">
    <source>
        <dbReference type="ARBA" id="ARBA00022801"/>
    </source>
</evidence>
<feature type="domain" description="Peptidase S33 tripeptidyl aminopeptidase-like C-terminal" evidence="5">
    <location>
        <begin position="419"/>
        <end position="518"/>
    </location>
</feature>
<dbReference type="Pfam" id="PF08386">
    <property type="entry name" value="Abhydrolase_4"/>
    <property type="match status" value="1"/>
</dbReference>
<reference evidence="6 7" key="1">
    <citation type="journal article" date="2016" name="Genome Biol. Evol.">
        <title>Divergent and convergent evolution of fungal pathogenicity.</title>
        <authorList>
            <person name="Shang Y."/>
            <person name="Xiao G."/>
            <person name="Zheng P."/>
            <person name="Cen K."/>
            <person name="Zhan S."/>
            <person name="Wang C."/>
        </authorList>
    </citation>
    <scope>NUCLEOTIDE SEQUENCE [LARGE SCALE GENOMIC DNA]</scope>
    <source>
        <strain evidence="6 7">RCEF 1005</strain>
    </source>
</reference>
<keyword evidence="3" id="KW-0732">Signal</keyword>